<dbReference type="SUPFAM" id="SSF89550">
    <property type="entry name" value="PHP domain-like"/>
    <property type="match status" value="1"/>
</dbReference>
<feature type="non-terminal residue" evidence="1">
    <location>
        <position position="121"/>
    </location>
</feature>
<reference evidence="1" key="1">
    <citation type="journal article" date="2014" name="Front. Microbiol.">
        <title>High frequency of phylogenetically diverse reductive dehalogenase-homologous genes in deep subseafloor sedimentary metagenomes.</title>
        <authorList>
            <person name="Kawai M."/>
            <person name="Futagami T."/>
            <person name="Toyoda A."/>
            <person name="Takaki Y."/>
            <person name="Nishi S."/>
            <person name="Hori S."/>
            <person name="Arai W."/>
            <person name="Tsubouchi T."/>
            <person name="Morono Y."/>
            <person name="Uchiyama I."/>
            <person name="Ito T."/>
            <person name="Fujiyama A."/>
            <person name="Inagaki F."/>
            <person name="Takami H."/>
        </authorList>
    </citation>
    <scope>NUCLEOTIDE SEQUENCE</scope>
    <source>
        <strain evidence="1">Expedition CK06-06</strain>
    </source>
</reference>
<organism evidence="1">
    <name type="scientific">marine sediment metagenome</name>
    <dbReference type="NCBI Taxonomy" id="412755"/>
    <lineage>
        <taxon>unclassified sequences</taxon>
        <taxon>metagenomes</taxon>
        <taxon>ecological metagenomes</taxon>
    </lineage>
</organism>
<accession>X0SRW1</accession>
<dbReference type="InterPro" id="IPR016195">
    <property type="entry name" value="Pol/histidinol_Pase-like"/>
</dbReference>
<dbReference type="CDD" id="cd07432">
    <property type="entry name" value="PHP_HisPPase"/>
    <property type="match status" value="1"/>
</dbReference>
<gene>
    <name evidence="1" type="ORF">S01H1_06823</name>
</gene>
<evidence type="ECO:0000313" key="1">
    <source>
        <dbReference type="EMBL" id="GAF83804.1"/>
    </source>
</evidence>
<dbReference type="Gene3D" id="3.20.20.140">
    <property type="entry name" value="Metal-dependent hydrolases"/>
    <property type="match status" value="1"/>
</dbReference>
<evidence type="ECO:0008006" key="2">
    <source>
        <dbReference type="Google" id="ProtNLM"/>
    </source>
</evidence>
<name>X0SRW1_9ZZZZ</name>
<dbReference type="EMBL" id="BARS01003518">
    <property type="protein sequence ID" value="GAF83804.1"/>
    <property type="molecule type" value="Genomic_DNA"/>
</dbReference>
<proteinExistence type="predicted"/>
<dbReference type="AlphaFoldDB" id="X0SRW1"/>
<comment type="caution">
    <text evidence="1">The sequence shown here is derived from an EMBL/GenBank/DDBJ whole genome shotgun (WGS) entry which is preliminary data.</text>
</comment>
<protein>
    <recommendedName>
        <fullName evidence="2">PHP domain-containing protein</fullName>
    </recommendedName>
</protein>
<sequence>MIGLIIAKIKEMGLNGIAVTEHHNPDYGYKVKEIVERAFENEVVIIPGREIYQWPVEIVELFLPNQATFRFIAHPGYPGDFTAVEDVHGIEVENALHDWHIIKHKVREMAAKHDLLLLGNS</sequence>